<dbReference type="GO" id="GO:0031683">
    <property type="term" value="F:G-protein beta/gamma-subunit complex binding"/>
    <property type="evidence" value="ECO:0007669"/>
    <property type="project" value="InterPro"/>
</dbReference>
<evidence type="ECO:0000256" key="13">
    <source>
        <dbReference type="ARBA" id="ARBA00072426"/>
    </source>
</evidence>
<comment type="function">
    <text evidence="12">Guanine nucleotide-binding proteins (G proteins) are involved as modulators or transducers in various transmembrane signaling systems. Involved in the mating pathway.</text>
</comment>
<evidence type="ECO:0000256" key="5">
    <source>
        <dbReference type="ARBA" id="ARBA00022741"/>
    </source>
</evidence>
<evidence type="ECO:0000256" key="1">
    <source>
        <dbReference type="ARBA" id="ARBA00001946"/>
    </source>
</evidence>
<keyword evidence="11" id="KW-0449">Lipoprotein</keyword>
<dbReference type="GO" id="GO:0005834">
    <property type="term" value="C:heterotrimeric G-protein complex"/>
    <property type="evidence" value="ECO:0007669"/>
    <property type="project" value="InterPro"/>
</dbReference>
<comment type="cofactor">
    <cofactor evidence="1">
        <name>Mg(2+)</name>
        <dbReference type="ChEBI" id="CHEBI:18420"/>
    </cofactor>
</comment>
<organism evidence="16 17">
    <name type="scientific">Cerrena zonata</name>
    <dbReference type="NCBI Taxonomy" id="2478898"/>
    <lineage>
        <taxon>Eukaryota</taxon>
        <taxon>Fungi</taxon>
        <taxon>Dikarya</taxon>
        <taxon>Basidiomycota</taxon>
        <taxon>Agaricomycotina</taxon>
        <taxon>Agaricomycetes</taxon>
        <taxon>Polyporales</taxon>
        <taxon>Cerrenaceae</taxon>
        <taxon>Cerrena</taxon>
    </lineage>
</organism>
<dbReference type="SUPFAM" id="SSF47895">
    <property type="entry name" value="Transducin (alpha subunit), insertion domain"/>
    <property type="match status" value="1"/>
</dbReference>
<evidence type="ECO:0000256" key="2">
    <source>
        <dbReference type="ARBA" id="ARBA00011356"/>
    </source>
</evidence>
<keyword evidence="7 15" id="KW-0460">Magnesium</keyword>
<dbReference type="GO" id="GO:0005525">
    <property type="term" value="F:GTP binding"/>
    <property type="evidence" value="ECO:0007669"/>
    <property type="project" value="UniProtKB-KW"/>
</dbReference>
<keyword evidence="6" id="KW-0378">Hydrolase</keyword>
<feature type="binding site" evidence="14">
    <location>
        <position position="325"/>
    </location>
    <ligand>
        <name>GTP</name>
        <dbReference type="ChEBI" id="CHEBI:37565"/>
    </ligand>
</feature>
<dbReference type="GO" id="GO:0005737">
    <property type="term" value="C:cytoplasm"/>
    <property type="evidence" value="ECO:0007669"/>
    <property type="project" value="TreeGrafter"/>
</dbReference>
<evidence type="ECO:0000256" key="3">
    <source>
        <dbReference type="ARBA" id="ARBA00022707"/>
    </source>
</evidence>
<keyword evidence="8 14" id="KW-0342">GTP-binding</keyword>
<gene>
    <name evidence="16" type="primary">GPA3</name>
    <name evidence="16" type="ORF">QCA50_004647</name>
</gene>
<keyword evidence="5 14" id="KW-0547">Nucleotide-binding</keyword>
<evidence type="ECO:0000256" key="12">
    <source>
        <dbReference type="ARBA" id="ARBA00055018"/>
    </source>
</evidence>
<keyword evidence="3" id="KW-0519">Myristate</keyword>
<feature type="binding site" evidence="15">
    <location>
        <position position="47"/>
    </location>
    <ligand>
        <name>Mg(2+)</name>
        <dbReference type="ChEBI" id="CHEBI:18420"/>
    </ligand>
</feature>
<accession>A0AAW0GNS7</accession>
<sequence>MGNCMSTQDREAQQRSAEIDKQIEEDSRKFKKECKILLLGSGESGKSTIVKQMKIIHQDGFTREELMSYRITIYRNLLESAKNILLAMRKINVDCINPSNRANADRILDYEVLASTTYYFPEDMAQAVHQLWQDPIIPVIMDHSSEFYLMDSASYFFTEALRIGTPDYLPTETDVLRARQKSTGITETRFALGPLSIHMFDVGGQRSERKKWIHCFESVTSIIFCTALSEYDQVLLEERNQNRMAESLLLFDSVINSRWFLRTSIILFLNKIDVFKFKLPKVPLERYFPEYTGGADINKAAKYILWRFMQANRARLSVYPHLTQATDTSNIRLVFAAVKETILQNALKDSGIL</sequence>
<dbReference type="FunFam" id="3.40.50.300:FF:000692">
    <property type="entry name" value="Guanine nucleotide-binding protein subunit alpha"/>
    <property type="match status" value="1"/>
</dbReference>
<dbReference type="AlphaFoldDB" id="A0AAW0GNS7"/>
<comment type="subunit">
    <text evidence="2">G proteins are composed of 3 units; alpha, beta and gamma. The alpha chain contains the guanine nucleotide binding site.</text>
</comment>
<feature type="binding site" evidence="14">
    <location>
        <begin position="43"/>
        <end position="48"/>
    </location>
    <ligand>
        <name>GTP</name>
        <dbReference type="ChEBI" id="CHEBI:37565"/>
    </ligand>
</feature>
<dbReference type="Gene3D" id="1.10.400.10">
    <property type="entry name" value="GI Alpha 1, domain 2-like"/>
    <property type="match status" value="1"/>
</dbReference>
<dbReference type="FunFam" id="3.40.50.300:FF:000181">
    <property type="entry name" value="Guanine nucleotide-binding protein subunit alpha"/>
    <property type="match status" value="1"/>
</dbReference>
<protein>
    <recommendedName>
        <fullName evidence="13">Guanine nucleotide-binding protein subunit alpha</fullName>
    </recommendedName>
</protein>
<keyword evidence="10" id="KW-0807">Transducer</keyword>
<dbReference type="InterPro" id="IPR002975">
    <property type="entry name" value="Fungi_Gprotein_alpha"/>
</dbReference>
<comment type="caution">
    <text evidence="16">The sequence shown here is derived from an EMBL/GenBank/DDBJ whole genome shotgun (WGS) entry which is preliminary data.</text>
</comment>
<feature type="binding site" evidence="14">
    <location>
        <begin position="270"/>
        <end position="273"/>
    </location>
    <ligand>
        <name>GTP</name>
        <dbReference type="ChEBI" id="CHEBI:37565"/>
    </ligand>
</feature>
<feature type="binding site" evidence="14">
    <location>
        <begin position="201"/>
        <end position="205"/>
    </location>
    <ligand>
        <name>GTP</name>
        <dbReference type="ChEBI" id="CHEBI:37565"/>
    </ligand>
</feature>
<keyword evidence="4 15" id="KW-0479">Metal-binding</keyword>
<dbReference type="PRINTS" id="PR00318">
    <property type="entry name" value="GPROTEINA"/>
</dbReference>
<dbReference type="SUPFAM" id="SSF52540">
    <property type="entry name" value="P-loop containing nucleoside triphosphate hydrolases"/>
    <property type="match status" value="1"/>
</dbReference>
<reference evidence="16 17" key="1">
    <citation type="submission" date="2022-09" db="EMBL/GenBank/DDBJ databases">
        <authorList>
            <person name="Palmer J.M."/>
        </authorList>
    </citation>
    <scope>NUCLEOTIDE SEQUENCE [LARGE SCALE GENOMIC DNA]</scope>
    <source>
        <strain evidence="16 17">DSM 7382</strain>
    </source>
</reference>
<evidence type="ECO:0000256" key="9">
    <source>
        <dbReference type="ARBA" id="ARBA00023139"/>
    </source>
</evidence>
<dbReference type="PROSITE" id="PS51882">
    <property type="entry name" value="G_ALPHA"/>
    <property type="match status" value="1"/>
</dbReference>
<evidence type="ECO:0000313" key="16">
    <source>
        <dbReference type="EMBL" id="KAK7691254.1"/>
    </source>
</evidence>
<evidence type="ECO:0000256" key="15">
    <source>
        <dbReference type="PIRSR" id="PIRSR601019-2"/>
    </source>
</evidence>
<name>A0AAW0GNS7_9APHY</name>
<keyword evidence="17" id="KW-1185">Reference proteome</keyword>
<dbReference type="Proteomes" id="UP001385951">
    <property type="component" value="Unassembled WGS sequence"/>
</dbReference>
<dbReference type="Pfam" id="PF00503">
    <property type="entry name" value="G-alpha"/>
    <property type="match status" value="1"/>
</dbReference>
<dbReference type="GO" id="GO:0010255">
    <property type="term" value="P:glucose mediated signaling pathway"/>
    <property type="evidence" value="ECO:0007669"/>
    <property type="project" value="UniProtKB-ARBA"/>
</dbReference>
<evidence type="ECO:0000256" key="14">
    <source>
        <dbReference type="PIRSR" id="PIRSR601019-1"/>
    </source>
</evidence>
<evidence type="ECO:0000313" key="17">
    <source>
        <dbReference type="Proteomes" id="UP001385951"/>
    </source>
</evidence>
<evidence type="ECO:0000256" key="6">
    <source>
        <dbReference type="ARBA" id="ARBA00022801"/>
    </source>
</evidence>
<dbReference type="GO" id="GO:0032502">
    <property type="term" value="P:developmental process"/>
    <property type="evidence" value="ECO:0007669"/>
    <property type="project" value="UniProtKB-ARBA"/>
</dbReference>
<dbReference type="InterPro" id="IPR011025">
    <property type="entry name" value="GproteinA_insert"/>
</dbReference>
<dbReference type="Gene3D" id="3.40.50.300">
    <property type="entry name" value="P-loop containing nucleotide triphosphate hydrolases"/>
    <property type="match status" value="1"/>
</dbReference>
<dbReference type="InterPro" id="IPR001019">
    <property type="entry name" value="Gprotein_alpha_su"/>
</dbReference>
<dbReference type="CDD" id="cd00066">
    <property type="entry name" value="G-alpha"/>
    <property type="match status" value="1"/>
</dbReference>
<dbReference type="PANTHER" id="PTHR10218:SF369">
    <property type="entry name" value="GUANINE NUCLEOTIDE-BINDING PROTEIN ALPHA-2 SUBUNIT"/>
    <property type="match status" value="1"/>
</dbReference>
<dbReference type="GO" id="GO:0046872">
    <property type="term" value="F:metal ion binding"/>
    <property type="evidence" value="ECO:0007669"/>
    <property type="project" value="UniProtKB-KW"/>
</dbReference>
<evidence type="ECO:0000256" key="8">
    <source>
        <dbReference type="ARBA" id="ARBA00023134"/>
    </source>
</evidence>
<dbReference type="PANTHER" id="PTHR10218">
    <property type="entry name" value="GTP-BINDING PROTEIN ALPHA SUBUNIT"/>
    <property type="match status" value="1"/>
</dbReference>
<evidence type="ECO:0000256" key="4">
    <source>
        <dbReference type="ARBA" id="ARBA00022723"/>
    </source>
</evidence>
<evidence type="ECO:0000256" key="10">
    <source>
        <dbReference type="ARBA" id="ARBA00023224"/>
    </source>
</evidence>
<evidence type="ECO:0000256" key="7">
    <source>
        <dbReference type="ARBA" id="ARBA00022842"/>
    </source>
</evidence>
<evidence type="ECO:0000256" key="11">
    <source>
        <dbReference type="ARBA" id="ARBA00023288"/>
    </source>
</evidence>
<dbReference type="GO" id="GO:0003924">
    <property type="term" value="F:GTPase activity"/>
    <property type="evidence" value="ECO:0007669"/>
    <property type="project" value="InterPro"/>
</dbReference>
<dbReference type="EMBL" id="JASBNA010000005">
    <property type="protein sequence ID" value="KAK7691254.1"/>
    <property type="molecule type" value="Genomic_DNA"/>
</dbReference>
<proteinExistence type="predicted"/>
<feature type="binding site" evidence="15">
    <location>
        <position position="182"/>
    </location>
    <ligand>
        <name>Mg(2+)</name>
        <dbReference type="ChEBI" id="CHEBI:18420"/>
    </ligand>
</feature>
<dbReference type="GO" id="GO:0007189">
    <property type="term" value="P:adenylate cyclase-activating G protein-coupled receptor signaling pathway"/>
    <property type="evidence" value="ECO:0007669"/>
    <property type="project" value="TreeGrafter"/>
</dbReference>
<dbReference type="FunFam" id="1.10.400.10:FF:000007">
    <property type="entry name" value="Guanine nucleotide-binding protein subunit alpha"/>
    <property type="match status" value="1"/>
</dbReference>
<dbReference type="GO" id="GO:0001664">
    <property type="term" value="F:G protein-coupled receptor binding"/>
    <property type="evidence" value="ECO:0007669"/>
    <property type="project" value="InterPro"/>
</dbReference>
<dbReference type="PRINTS" id="PR01241">
    <property type="entry name" value="GPROTEINAFNG"/>
</dbReference>
<feature type="binding site" evidence="14">
    <location>
        <begin position="151"/>
        <end position="152"/>
    </location>
    <ligand>
        <name>GTP</name>
        <dbReference type="ChEBI" id="CHEBI:37565"/>
    </ligand>
</feature>
<dbReference type="SMART" id="SM00275">
    <property type="entry name" value="G_alpha"/>
    <property type="match status" value="1"/>
</dbReference>
<keyword evidence="9" id="KW-0564">Palmitate</keyword>
<dbReference type="InterPro" id="IPR027417">
    <property type="entry name" value="P-loop_NTPase"/>
</dbReference>